<dbReference type="EMBL" id="WJXW01000005">
    <property type="protein sequence ID" value="KAF9735775.1"/>
    <property type="molecule type" value="Genomic_DNA"/>
</dbReference>
<feature type="compositionally biased region" description="Basic and acidic residues" evidence="1">
    <location>
        <begin position="89"/>
        <end position="100"/>
    </location>
</feature>
<feature type="compositionally biased region" description="Polar residues" evidence="1">
    <location>
        <begin position="246"/>
        <end position="257"/>
    </location>
</feature>
<gene>
    <name evidence="2" type="ORF">PMIN01_05690</name>
</gene>
<evidence type="ECO:0000313" key="3">
    <source>
        <dbReference type="Proteomes" id="UP000756921"/>
    </source>
</evidence>
<feature type="region of interest" description="Disordered" evidence="1">
    <location>
        <begin position="40"/>
        <end position="66"/>
    </location>
</feature>
<dbReference type="AlphaFoldDB" id="A0A9P6KR48"/>
<feature type="compositionally biased region" description="Polar residues" evidence="1">
    <location>
        <begin position="213"/>
        <end position="223"/>
    </location>
</feature>
<organism evidence="2 3">
    <name type="scientific">Paraphaeosphaeria minitans</name>
    <dbReference type="NCBI Taxonomy" id="565426"/>
    <lineage>
        <taxon>Eukaryota</taxon>
        <taxon>Fungi</taxon>
        <taxon>Dikarya</taxon>
        <taxon>Ascomycota</taxon>
        <taxon>Pezizomycotina</taxon>
        <taxon>Dothideomycetes</taxon>
        <taxon>Pleosporomycetidae</taxon>
        <taxon>Pleosporales</taxon>
        <taxon>Massarineae</taxon>
        <taxon>Didymosphaeriaceae</taxon>
        <taxon>Paraphaeosphaeria</taxon>
    </lineage>
</organism>
<dbReference type="OrthoDB" id="5395975at2759"/>
<comment type="caution">
    <text evidence="2">The sequence shown here is derived from an EMBL/GenBank/DDBJ whole genome shotgun (WGS) entry which is preliminary data.</text>
</comment>
<evidence type="ECO:0000256" key="1">
    <source>
        <dbReference type="SAM" id="MobiDB-lite"/>
    </source>
</evidence>
<feature type="compositionally biased region" description="Polar residues" evidence="1">
    <location>
        <begin position="52"/>
        <end position="61"/>
    </location>
</feature>
<feature type="compositionally biased region" description="Acidic residues" evidence="1">
    <location>
        <begin position="181"/>
        <end position="192"/>
    </location>
</feature>
<dbReference type="Proteomes" id="UP000756921">
    <property type="component" value="Unassembled WGS sequence"/>
</dbReference>
<keyword evidence="3" id="KW-1185">Reference proteome</keyword>
<accession>A0A9P6KR48</accession>
<evidence type="ECO:0000313" key="2">
    <source>
        <dbReference type="EMBL" id="KAF9735775.1"/>
    </source>
</evidence>
<name>A0A9P6KR48_9PLEO</name>
<feature type="region of interest" description="Disordered" evidence="1">
    <location>
        <begin position="123"/>
        <end position="142"/>
    </location>
</feature>
<feature type="region of interest" description="Disordered" evidence="1">
    <location>
        <begin position="169"/>
        <end position="273"/>
    </location>
</feature>
<proteinExistence type="predicted"/>
<sequence length="429" mass="47849">MDNSEVLVHISTPATRANDDLYRSLADAYLAFEPHHLNNKAGDEEALPRHVGSQSNRTRPSQRLPLGSATAVSVLTSMDSYGSFPSHLHSGDSSDQHHSVNYEAHSSPEDVSISRLERLERMQSRWKEQPTARSSLAKDRRQTTSIVIAPVEESIFIEDTQQAIQAMESQLPDDMSTASEEAFEDDADDSVDQDVTLGATEVARPDIDRTPFKPSSGNLQTEPQLDAPDEDQSATQKSHKTDAPERTTQAPSSQHSIISVDEESKETSQKGQPGIQAYRVDFDSLPSTVCPPSPKITIIAPSTLPSQITPYLDQLKQENPGRFKTKVALRALEADERGHWCVDCRLWPKHVQHQFWNFLQKDVESGRLGWGVTLHRDPMRMRLGLVRLYCWGETVEQTWLALWLHSGGRVWSTGAVWLDGGDVEVLSIP</sequence>
<feature type="region of interest" description="Disordered" evidence="1">
    <location>
        <begin position="86"/>
        <end position="113"/>
    </location>
</feature>
<protein>
    <submittedName>
        <fullName evidence="2">Uncharacterized protein</fullName>
    </submittedName>
</protein>
<reference evidence="2" key="1">
    <citation type="journal article" date="2020" name="Mol. Plant Microbe Interact.">
        <title>Genome Sequence of the Biocontrol Agent Coniothyrium minitans strain Conio (IMI 134523).</title>
        <authorList>
            <person name="Patel D."/>
            <person name="Shittu T.A."/>
            <person name="Baroncelli R."/>
            <person name="Muthumeenakshi S."/>
            <person name="Osborne T.H."/>
            <person name="Janganan T.K."/>
            <person name="Sreenivasaprasad S."/>
        </authorList>
    </citation>
    <scope>NUCLEOTIDE SEQUENCE</scope>
    <source>
        <strain evidence="2">Conio</strain>
    </source>
</reference>